<evidence type="ECO:0008006" key="4">
    <source>
        <dbReference type="Google" id="ProtNLM"/>
    </source>
</evidence>
<feature type="transmembrane region" description="Helical" evidence="1">
    <location>
        <begin position="100"/>
        <end position="127"/>
    </location>
</feature>
<feature type="transmembrane region" description="Helical" evidence="1">
    <location>
        <begin position="73"/>
        <end position="94"/>
    </location>
</feature>
<sequence length="246" mass="27818">MTFKHSGIKIVTSIYVIALITTMMIFFTLLGDSLVFSSFWVSLIAILIAETAIWYYSIFVIGHVDDVKKSVPGYMAIGVVVVLYWLAVILYSFFRGIAHFALGLYVSVHIVTLVTAIILCGLLILFIRYNGKHEQNTKFHIAQLYEIESALKQVQIKMKSVHSSQMEELNVLIARLIEKVHYSDPVTPDSLLYMNQQIMNSISTLDIEITAALSSDHEIAKTVIIQYINDIQDRLAARNEQVLISK</sequence>
<organism evidence="2 3">
    <name type="scientific">Fontibacillus panacisegetis</name>
    <dbReference type="NCBI Taxonomy" id="670482"/>
    <lineage>
        <taxon>Bacteria</taxon>
        <taxon>Bacillati</taxon>
        <taxon>Bacillota</taxon>
        <taxon>Bacilli</taxon>
        <taxon>Bacillales</taxon>
        <taxon>Paenibacillaceae</taxon>
        <taxon>Fontibacillus</taxon>
    </lineage>
</organism>
<keyword evidence="3" id="KW-1185">Reference proteome</keyword>
<keyword evidence="1" id="KW-1133">Transmembrane helix</keyword>
<dbReference type="OrthoDB" id="2611533at2"/>
<keyword evidence="1" id="KW-0472">Membrane</keyword>
<evidence type="ECO:0000256" key="1">
    <source>
        <dbReference type="SAM" id="Phobius"/>
    </source>
</evidence>
<evidence type="ECO:0000313" key="3">
    <source>
        <dbReference type="Proteomes" id="UP000198972"/>
    </source>
</evidence>
<dbReference type="RefSeq" id="WP_091229341.1">
    <property type="nucleotide sequence ID" value="NZ_FNBG01000010.1"/>
</dbReference>
<feature type="transmembrane region" description="Helical" evidence="1">
    <location>
        <begin position="37"/>
        <end position="61"/>
    </location>
</feature>
<dbReference type="EMBL" id="FNBG01000010">
    <property type="protein sequence ID" value="SDF39270.1"/>
    <property type="molecule type" value="Genomic_DNA"/>
</dbReference>
<dbReference type="STRING" id="670482.SAMN04488542_11029"/>
<reference evidence="2 3" key="1">
    <citation type="submission" date="2016-10" db="EMBL/GenBank/DDBJ databases">
        <authorList>
            <person name="de Groot N.N."/>
        </authorList>
    </citation>
    <scope>NUCLEOTIDE SEQUENCE [LARGE SCALE GENOMIC DNA]</scope>
    <source>
        <strain evidence="2 3">DSM 28129</strain>
    </source>
</reference>
<dbReference type="AlphaFoldDB" id="A0A1G7KQN9"/>
<keyword evidence="1" id="KW-0812">Transmembrane</keyword>
<dbReference type="Proteomes" id="UP000198972">
    <property type="component" value="Unassembled WGS sequence"/>
</dbReference>
<gene>
    <name evidence="2" type="ORF">SAMN04488542_11029</name>
</gene>
<feature type="transmembrane region" description="Helical" evidence="1">
    <location>
        <begin position="12"/>
        <end position="31"/>
    </location>
</feature>
<proteinExistence type="predicted"/>
<evidence type="ECO:0000313" key="2">
    <source>
        <dbReference type="EMBL" id="SDF39270.1"/>
    </source>
</evidence>
<name>A0A1G7KQN9_9BACL</name>
<accession>A0A1G7KQN9</accession>
<protein>
    <recommendedName>
        <fullName evidence="4">5-bromo-4-chloroindolyl phosphate hydrolysis protein</fullName>
    </recommendedName>
</protein>